<feature type="domain" description="CCHC-type" evidence="3">
    <location>
        <begin position="280"/>
        <end position="295"/>
    </location>
</feature>
<keyword evidence="1" id="KW-0862">Zinc</keyword>
<feature type="compositionally biased region" description="Polar residues" evidence="2">
    <location>
        <begin position="314"/>
        <end position="324"/>
    </location>
</feature>
<accession>A0A6L2KUV6</accession>
<dbReference type="SMART" id="SM00343">
    <property type="entry name" value="ZnF_C2HC"/>
    <property type="match status" value="1"/>
</dbReference>
<name>A0A6L2KUV6_TANCI</name>
<dbReference type="InterPro" id="IPR036875">
    <property type="entry name" value="Znf_CCHC_sf"/>
</dbReference>
<dbReference type="Gene3D" id="4.10.60.10">
    <property type="entry name" value="Zinc finger, CCHC-type"/>
    <property type="match status" value="1"/>
</dbReference>
<dbReference type="Pfam" id="PF14223">
    <property type="entry name" value="Retrotran_gag_2"/>
    <property type="match status" value="1"/>
</dbReference>
<keyword evidence="1" id="KW-0863">Zinc-finger</keyword>
<feature type="region of interest" description="Disordered" evidence="2">
    <location>
        <begin position="294"/>
        <end position="324"/>
    </location>
</feature>
<dbReference type="SUPFAM" id="SSF57756">
    <property type="entry name" value="Retrovirus zinc finger-like domains"/>
    <property type="match status" value="1"/>
</dbReference>
<evidence type="ECO:0000256" key="2">
    <source>
        <dbReference type="SAM" id="MobiDB-lite"/>
    </source>
</evidence>
<evidence type="ECO:0000313" key="4">
    <source>
        <dbReference type="EMBL" id="GEU51684.1"/>
    </source>
</evidence>
<dbReference type="InterPro" id="IPR001878">
    <property type="entry name" value="Znf_CCHC"/>
</dbReference>
<evidence type="ECO:0000259" key="3">
    <source>
        <dbReference type="PROSITE" id="PS50158"/>
    </source>
</evidence>
<reference evidence="4" key="1">
    <citation type="journal article" date="2019" name="Sci. Rep.">
        <title>Draft genome of Tanacetum cinerariifolium, the natural source of mosquito coil.</title>
        <authorList>
            <person name="Yamashiro T."/>
            <person name="Shiraishi A."/>
            <person name="Satake H."/>
            <person name="Nakayama K."/>
        </authorList>
    </citation>
    <scope>NUCLEOTIDE SEQUENCE</scope>
</reference>
<evidence type="ECO:0000256" key="1">
    <source>
        <dbReference type="PROSITE-ProRule" id="PRU00047"/>
    </source>
</evidence>
<gene>
    <name evidence="4" type="ORF">Tci_023662</name>
</gene>
<keyword evidence="1" id="KW-0479">Metal-binding</keyword>
<dbReference type="PROSITE" id="PS50158">
    <property type="entry name" value="ZF_CCHC"/>
    <property type="match status" value="1"/>
</dbReference>
<dbReference type="GO" id="GO:0003676">
    <property type="term" value="F:nucleic acid binding"/>
    <property type="evidence" value="ECO:0007669"/>
    <property type="project" value="InterPro"/>
</dbReference>
<dbReference type="AlphaFoldDB" id="A0A6L2KUV6"/>
<feature type="compositionally biased region" description="Basic and acidic residues" evidence="2">
    <location>
        <begin position="294"/>
        <end position="309"/>
    </location>
</feature>
<sequence>MRIEQYFLVTDYSRWEVILNGDSPAPTRVIKGVVQPVAPTTAEQRLARKNELKARGTLLMALPDKYQLMFNIHKDAKTLMEAIKKRFGGNKETKKVQKTLLKQQYENFTGSSFESLDQIHDRLQKLISQLEILRASLSQEDINLNLKIYEAEVKSSSSASTSTQNIAFVSSQNTDSTNDSVSAVASVFASSAKIDVFALPNVDTLSNAIIYLFFASQSTSPQLDNDDLKQIDADDLEEIDLKWQMAMLTVRARRFLQRTGRNLRENRPTSMVFDMSKVECYNCHRKGHFARECRSPKDTRRNDAAEPQRRNVLVESSTSNALVS</sequence>
<dbReference type="EMBL" id="BKCJ010002903">
    <property type="protein sequence ID" value="GEU51684.1"/>
    <property type="molecule type" value="Genomic_DNA"/>
</dbReference>
<dbReference type="GO" id="GO:0008270">
    <property type="term" value="F:zinc ion binding"/>
    <property type="evidence" value="ECO:0007669"/>
    <property type="project" value="UniProtKB-KW"/>
</dbReference>
<comment type="caution">
    <text evidence="4">The sequence shown here is derived from an EMBL/GenBank/DDBJ whole genome shotgun (WGS) entry which is preliminary data.</text>
</comment>
<protein>
    <recommendedName>
        <fullName evidence="3">CCHC-type domain-containing protein</fullName>
    </recommendedName>
</protein>
<proteinExistence type="predicted"/>
<dbReference type="Pfam" id="PF00098">
    <property type="entry name" value="zf-CCHC"/>
    <property type="match status" value="1"/>
</dbReference>
<organism evidence="4">
    <name type="scientific">Tanacetum cinerariifolium</name>
    <name type="common">Dalmatian daisy</name>
    <name type="synonym">Chrysanthemum cinerariifolium</name>
    <dbReference type="NCBI Taxonomy" id="118510"/>
    <lineage>
        <taxon>Eukaryota</taxon>
        <taxon>Viridiplantae</taxon>
        <taxon>Streptophyta</taxon>
        <taxon>Embryophyta</taxon>
        <taxon>Tracheophyta</taxon>
        <taxon>Spermatophyta</taxon>
        <taxon>Magnoliopsida</taxon>
        <taxon>eudicotyledons</taxon>
        <taxon>Gunneridae</taxon>
        <taxon>Pentapetalae</taxon>
        <taxon>asterids</taxon>
        <taxon>campanulids</taxon>
        <taxon>Asterales</taxon>
        <taxon>Asteraceae</taxon>
        <taxon>Asteroideae</taxon>
        <taxon>Anthemideae</taxon>
        <taxon>Anthemidinae</taxon>
        <taxon>Tanacetum</taxon>
    </lineage>
</organism>